<dbReference type="InterPro" id="IPR011990">
    <property type="entry name" value="TPR-like_helical_dom_sf"/>
</dbReference>
<sequence length="324" mass="37141">MEIFGSTFDDSVFEESRAKPTVVALSTYNAKFCEAEWFWESIDTEDILEVQKIFKFRADMAYRRKNFQEALNAYTTCLSYIPDGNLAIRRDIMEGMARCCCHLGKRVEALEITETLKNEASNTCHLTGLLHLTANVHERFGDLRSQVTCLQQLCSLHPYHQWHWMKLAESYLHLLQSLSTPSGSSPLQQGDGVVPQPDSQTEEQLKEERDGVWLKACMCFVRARLLLRALKGQQSSFVLQNSERALQKADEALRWLELKDTTLQLVSEVMSEDLVPERMRDDNQDGESLAGLSLKDFEDRWWNRLVQTGVLKEDGPKIPSVKTN</sequence>
<reference evidence="2" key="1">
    <citation type="submission" date="2025-08" db="UniProtKB">
        <authorList>
            <consortium name="Ensembl"/>
        </authorList>
    </citation>
    <scope>IDENTIFICATION</scope>
</reference>
<gene>
    <name evidence="2" type="primary">C8orf76</name>
    <name evidence="2" type="synonym">LOC109877364</name>
</gene>
<dbReference type="AlphaFoldDB" id="A0A8C7KKK6"/>
<dbReference type="Proteomes" id="UP000694557">
    <property type="component" value="Unassembled WGS sequence"/>
</dbReference>
<keyword evidence="3" id="KW-1185">Reference proteome</keyword>
<organism evidence="2 3">
    <name type="scientific">Oncorhynchus kisutch</name>
    <name type="common">Coho salmon</name>
    <name type="synonym">Salmo kisutch</name>
    <dbReference type="NCBI Taxonomy" id="8019"/>
    <lineage>
        <taxon>Eukaryota</taxon>
        <taxon>Metazoa</taxon>
        <taxon>Chordata</taxon>
        <taxon>Craniata</taxon>
        <taxon>Vertebrata</taxon>
        <taxon>Euteleostomi</taxon>
        <taxon>Actinopterygii</taxon>
        <taxon>Neopterygii</taxon>
        <taxon>Teleostei</taxon>
        <taxon>Protacanthopterygii</taxon>
        <taxon>Salmoniformes</taxon>
        <taxon>Salmonidae</taxon>
        <taxon>Salmoninae</taxon>
        <taxon>Oncorhynchus</taxon>
    </lineage>
</organism>
<dbReference type="Pfam" id="PF17826">
    <property type="entry name" value="DUF5588"/>
    <property type="match status" value="2"/>
</dbReference>
<dbReference type="GeneTree" id="ENSGT00390000011435"/>
<dbReference type="InterPro" id="IPR041404">
    <property type="entry name" value="DUF5588"/>
</dbReference>
<accession>A0A8C7KKK6</accession>
<name>A0A8C7KKK6_ONCKI</name>
<proteinExistence type="predicted"/>
<feature type="region of interest" description="Disordered" evidence="1">
    <location>
        <begin position="182"/>
        <end position="207"/>
    </location>
</feature>
<dbReference type="PANTHER" id="PTHR31919">
    <property type="entry name" value="ZINC FINGERS AND HOMEOBOXES PROTEIN 1, ISOFORM 2"/>
    <property type="match status" value="1"/>
</dbReference>
<dbReference type="PANTHER" id="PTHR31919:SF1">
    <property type="entry name" value="ZINC FINGERS AND HOMEOBOXES PROTEIN 1, ISOFORM 2"/>
    <property type="match status" value="1"/>
</dbReference>
<evidence type="ECO:0000256" key="1">
    <source>
        <dbReference type="SAM" id="MobiDB-lite"/>
    </source>
</evidence>
<dbReference type="Gene3D" id="1.25.40.10">
    <property type="entry name" value="Tetratricopeptide repeat domain"/>
    <property type="match status" value="1"/>
</dbReference>
<protein>
    <submittedName>
        <fullName evidence="2">Zgc:101716</fullName>
    </submittedName>
</protein>
<evidence type="ECO:0000313" key="2">
    <source>
        <dbReference type="Ensembl" id="ENSOKIP00005103807.1"/>
    </source>
</evidence>
<dbReference type="KEGG" id="oki:109877364"/>
<reference evidence="2" key="2">
    <citation type="submission" date="2025-09" db="UniProtKB">
        <authorList>
            <consortium name="Ensembl"/>
        </authorList>
    </citation>
    <scope>IDENTIFICATION</scope>
</reference>
<evidence type="ECO:0000313" key="3">
    <source>
        <dbReference type="Proteomes" id="UP000694557"/>
    </source>
</evidence>
<dbReference type="SUPFAM" id="SSF48452">
    <property type="entry name" value="TPR-like"/>
    <property type="match status" value="1"/>
</dbReference>
<dbReference type="Ensembl" id="ENSOKIT00005111266.1">
    <property type="protein sequence ID" value="ENSOKIP00005103807.1"/>
    <property type="gene ID" value="ENSOKIG00005045672.1"/>
</dbReference>